<accession>A0A1U9YN54</accession>
<sequence length="134" mass="14696">MVTRKQKLITVAATLALGIGFTAGRAPAFAHPDGSSSEATSVSSVVKQEQLPFTGYVISIDNHYMFVADTSTKEEALLYQESWWELAYQNKLLKVPVTSHDTYEVGNKLNMFAKAMTKSIPPIAISPTIEKISE</sequence>
<dbReference type="RefSeq" id="WP_077996301.1">
    <property type="nucleotide sequence ID" value="NZ_CP019794.1"/>
</dbReference>
<dbReference type="GeneID" id="64220920"/>
<organism evidence="1 2">
    <name type="scientific">Paenibacillus larvae subsp. pulvifaciens</name>
    <dbReference type="NCBI Taxonomy" id="1477"/>
    <lineage>
        <taxon>Bacteria</taxon>
        <taxon>Bacillati</taxon>
        <taxon>Bacillota</taxon>
        <taxon>Bacilli</taxon>
        <taxon>Bacillales</taxon>
        <taxon>Paenibacillaceae</taxon>
        <taxon>Paenibacillus</taxon>
    </lineage>
</organism>
<gene>
    <name evidence="1" type="ORF">B7C51_11205</name>
</gene>
<dbReference type="EMBL" id="CP020557">
    <property type="protein sequence ID" value="ARF68255.1"/>
    <property type="molecule type" value="Genomic_DNA"/>
</dbReference>
<name>A0A1U9YN54_9BACL</name>
<dbReference type="Proteomes" id="UP000192727">
    <property type="component" value="Chromosome"/>
</dbReference>
<proteinExistence type="predicted"/>
<reference evidence="1 2" key="1">
    <citation type="submission" date="2017-03" db="EMBL/GenBank/DDBJ databases">
        <title>Paenibacillus larvae genome sequencing.</title>
        <authorList>
            <person name="Dingman D.W."/>
        </authorList>
    </citation>
    <scope>NUCLEOTIDE SEQUENCE [LARGE SCALE GENOMIC DNA]</scope>
    <source>
        <strain evidence="1 2">SAG 10367</strain>
    </source>
</reference>
<dbReference type="AlphaFoldDB" id="A0A1U9YN54"/>
<protein>
    <submittedName>
        <fullName evidence="1">DUF3221 domain-containing protein</fullName>
    </submittedName>
</protein>
<evidence type="ECO:0000313" key="1">
    <source>
        <dbReference type="EMBL" id="ARF68255.1"/>
    </source>
</evidence>
<evidence type="ECO:0000313" key="2">
    <source>
        <dbReference type="Proteomes" id="UP000192727"/>
    </source>
</evidence>